<dbReference type="PANTHER" id="PTHR45679:SF5">
    <property type="entry name" value="ER DEGRADATION-ENHANCING ALPHA-MANNOSIDASE-LIKE PROTEIN 1"/>
    <property type="match status" value="1"/>
</dbReference>
<evidence type="ECO:0000256" key="3">
    <source>
        <dbReference type="ARBA" id="ARBA00022824"/>
    </source>
</evidence>
<evidence type="ECO:0000256" key="6">
    <source>
        <dbReference type="SAM" id="MobiDB-lite"/>
    </source>
</evidence>
<proteinExistence type="inferred from homology"/>
<keyword evidence="7" id="KW-0732">Signal</keyword>
<evidence type="ECO:0000256" key="2">
    <source>
        <dbReference type="ARBA" id="ARBA00007658"/>
    </source>
</evidence>
<keyword evidence="5" id="KW-0326">Glycosidase</keyword>
<dbReference type="Proteomes" id="UP001648503">
    <property type="component" value="Unassembled WGS sequence"/>
</dbReference>
<evidence type="ECO:0000256" key="1">
    <source>
        <dbReference type="ARBA" id="ARBA00004240"/>
    </source>
</evidence>
<protein>
    <recommendedName>
        <fullName evidence="5">alpha-1,2-Mannosidase</fullName>
        <ecNumber evidence="5">3.2.1.-</ecNumber>
    </recommendedName>
</protein>
<dbReference type="PANTHER" id="PTHR45679">
    <property type="entry name" value="ER DEGRADATION-ENHANCING ALPHA-MANNOSIDASE-LIKE PROTEIN 2"/>
    <property type="match status" value="1"/>
</dbReference>
<evidence type="ECO:0000313" key="9">
    <source>
        <dbReference type="Proteomes" id="UP001648503"/>
    </source>
</evidence>
<feature type="compositionally biased region" description="Polar residues" evidence="6">
    <location>
        <begin position="33"/>
        <end position="42"/>
    </location>
</feature>
<evidence type="ECO:0000313" key="8">
    <source>
        <dbReference type="EMBL" id="KAH6591981.1"/>
    </source>
</evidence>
<dbReference type="InterPro" id="IPR012341">
    <property type="entry name" value="6hp_glycosidase-like_sf"/>
</dbReference>
<dbReference type="Pfam" id="PF01532">
    <property type="entry name" value="Glyco_hydro_47"/>
    <property type="match status" value="1"/>
</dbReference>
<dbReference type="PRINTS" id="PR00747">
    <property type="entry name" value="GLYHDRLASE47"/>
</dbReference>
<comment type="similarity">
    <text evidence="2 5">Belongs to the glycosyl hydrolase 47 family.</text>
</comment>
<keyword evidence="9" id="KW-1185">Reference proteome</keyword>
<gene>
    <name evidence="8" type="ORF">BASA50_008380</name>
</gene>
<dbReference type="InterPro" id="IPR036026">
    <property type="entry name" value="Seven-hairpin_glycosidases"/>
</dbReference>
<feature type="region of interest" description="Disordered" evidence="6">
    <location>
        <begin position="27"/>
        <end position="48"/>
    </location>
</feature>
<evidence type="ECO:0000256" key="4">
    <source>
        <dbReference type="ARBA" id="ARBA00023180"/>
    </source>
</evidence>
<dbReference type="SUPFAM" id="SSF48225">
    <property type="entry name" value="Seven-hairpin glycosidases"/>
    <property type="match status" value="1"/>
</dbReference>
<dbReference type="InterPro" id="IPR001382">
    <property type="entry name" value="Glyco_hydro_47"/>
</dbReference>
<feature type="chain" id="PRO_5047325954" description="alpha-1,2-Mannosidase" evidence="7">
    <location>
        <begin position="19"/>
        <end position="554"/>
    </location>
</feature>
<accession>A0ABQ8F4D8</accession>
<dbReference type="Gene3D" id="1.50.10.10">
    <property type="match status" value="1"/>
</dbReference>
<dbReference type="InterPro" id="IPR044674">
    <property type="entry name" value="EDEM1/2/3"/>
</dbReference>
<organism evidence="8 9">
    <name type="scientific">Batrachochytrium salamandrivorans</name>
    <dbReference type="NCBI Taxonomy" id="1357716"/>
    <lineage>
        <taxon>Eukaryota</taxon>
        <taxon>Fungi</taxon>
        <taxon>Fungi incertae sedis</taxon>
        <taxon>Chytridiomycota</taxon>
        <taxon>Chytridiomycota incertae sedis</taxon>
        <taxon>Chytridiomycetes</taxon>
        <taxon>Rhizophydiales</taxon>
        <taxon>Rhizophydiales incertae sedis</taxon>
        <taxon>Batrachochytrium</taxon>
    </lineage>
</organism>
<evidence type="ECO:0000256" key="5">
    <source>
        <dbReference type="RuleBase" id="RU361193"/>
    </source>
</evidence>
<keyword evidence="3" id="KW-0256">Endoplasmic reticulum</keyword>
<keyword evidence="4" id="KW-0325">Glycoprotein</keyword>
<feature type="signal peptide" evidence="7">
    <location>
        <begin position="1"/>
        <end position="18"/>
    </location>
</feature>
<sequence length="554" mass="62656">MRLGSVLTLVALPQLLHAAASAKDHLDHPIHDGTSSKTTPTSKLAPLKAPNPFLQSRIQEYKVKVTEMYYTALEGYLEFAYPKDELQPLTCSGINTIGNFSLTLIDALDTAMIMDDVSTFSRMVDLVRFVNFDQDVNVSVFETNIRVVGGLLSAHIMAKRHPSYSLEYDGILLTMAEKIGRKLLLAFNTPTGIPYGTINMLSGVQKDESTVVCTACAGTFNIEFTWLSHLTGDPVFEQTARKAVRALWDRRSKIELFGNHIDVIDGRWIYPECSIGGGVDSFFEYLFKAHIAFSDEVEYGIMFKEIYRAIKLYMHKLDFYHMDVHFETGETISSQQWSLGAFWPSIKILSGDIIEAVHDMYPTALYLSKSPFLPEIMLPNSNTLQKGRAGYPLRPEFIESLWYLYRTTQDQNLLDLAFNFVDRLNMLTRTKCGFSNIANVETLKKENCMESFFLAETLKYLYLLFDQDNEYNVGNYVFNTEAHPFPVYSTYRTAMHPPQHVPEELLKYVSAEPLPNASKSYLGDTKDSGMVGLNLGVCPVGNWQWGQRLLAGFG</sequence>
<keyword evidence="5" id="KW-0378">Hydrolase</keyword>
<comment type="subcellular location">
    <subcellularLocation>
        <location evidence="1">Endoplasmic reticulum</location>
    </subcellularLocation>
</comment>
<comment type="caution">
    <text evidence="8">The sequence shown here is derived from an EMBL/GenBank/DDBJ whole genome shotgun (WGS) entry which is preliminary data.</text>
</comment>
<reference evidence="8 9" key="1">
    <citation type="submission" date="2021-02" db="EMBL/GenBank/DDBJ databases">
        <title>Variation within the Batrachochytrium salamandrivorans European outbreak.</title>
        <authorList>
            <person name="Kelly M."/>
            <person name="Pasmans F."/>
            <person name="Shea T.P."/>
            <person name="Munoz J.F."/>
            <person name="Carranza S."/>
            <person name="Cuomo C.A."/>
            <person name="Martel A."/>
        </authorList>
    </citation>
    <scope>NUCLEOTIDE SEQUENCE [LARGE SCALE GENOMIC DNA]</scope>
    <source>
        <strain evidence="8 9">AMFP18/2</strain>
    </source>
</reference>
<evidence type="ECO:0000256" key="7">
    <source>
        <dbReference type="SAM" id="SignalP"/>
    </source>
</evidence>
<dbReference type="EC" id="3.2.1.-" evidence="5"/>
<dbReference type="EMBL" id="JAFCIX010000392">
    <property type="protein sequence ID" value="KAH6591981.1"/>
    <property type="molecule type" value="Genomic_DNA"/>
</dbReference>
<name>A0ABQ8F4D8_9FUNG</name>